<dbReference type="InterPro" id="IPR004360">
    <property type="entry name" value="Glyas_Fos-R_dOase_dom"/>
</dbReference>
<dbReference type="PROSITE" id="PS51819">
    <property type="entry name" value="VOC"/>
    <property type="match status" value="2"/>
</dbReference>
<feature type="domain" description="VOC" evidence="1">
    <location>
        <begin position="110"/>
        <end position="221"/>
    </location>
</feature>
<dbReference type="InterPro" id="IPR052164">
    <property type="entry name" value="Anthracycline_SecMetBiosynth"/>
</dbReference>
<reference evidence="2 3" key="1">
    <citation type="submission" date="2018-11" db="EMBL/GenBank/DDBJ databases">
        <title>Sequencing the genomes of 1000 actinobacteria strains.</title>
        <authorList>
            <person name="Klenk H.-P."/>
        </authorList>
    </citation>
    <scope>NUCLEOTIDE SEQUENCE [LARGE SCALE GENOMIC DNA]</scope>
    <source>
        <strain evidence="2 3">DSM 44254</strain>
    </source>
</reference>
<evidence type="ECO:0000313" key="3">
    <source>
        <dbReference type="Proteomes" id="UP000272400"/>
    </source>
</evidence>
<accession>A0A3N1CZF8</accession>
<organism evidence="2 3">
    <name type="scientific">Actinocorallia herbida</name>
    <dbReference type="NCBI Taxonomy" id="58109"/>
    <lineage>
        <taxon>Bacteria</taxon>
        <taxon>Bacillati</taxon>
        <taxon>Actinomycetota</taxon>
        <taxon>Actinomycetes</taxon>
        <taxon>Streptosporangiales</taxon>
        <taxon>Thermomonosporaceae</taxon>
        <taxon>Actinocorallia</taxon>
    </lineage>
</organism>
<sequence>MRFYGELFGWEIVPLREGYLRFTLDGAAVAGVWPEPASSGAAGWTVYFTVEDIRALTLLVEEAGGRVVMEPTELEDYGVLGGYLDPEGVHFMGWQPRSKAGAEVVAEDRTWAWTELFTRDMEAAESFYPRVFGWGRARQGLRVRWITEGRPVASMLPITPEVPDEALATWLVHFCVPDVEAAARRAEELGAHRIATYTDPLYGLGVSLTDPQNATFLLTSTSTALARARPPSREPDEDGPEGF</sequence>
<gene>
    <name evidence="2" type="ORF">EDD29_4251</name>
</gene>
<evidence type="ECO:0000313" key="2">
    <source>
        <dbReference type="EMBL" id="ROO86674.1"/>
    </source>
</evidence>
<dbReference type="AlphaFoldDB" id="A0A3N1CZF8"/>
<dbReference type="CDD" id="cd07247">
    <property type="entry name" value="SgaA_N_like"/>
    <property type="match status" value="1"/>
</dbReference>
<dbReference type="Proteomes" id="UP000272400">
    <property type="component" value="Unassembled WGS sequence"/>
</dbReference>
<comment type="caution">
    <text evidence="2">The sequence shown here is derived from an EMBL/GenBank/DDBJ whole genome shotgun (WGS) entry which is preliminary data.</text>
</comment>
<protein>
    <recommendedName>
        <fullName evidence="1">VOC domain-containing protein</fullName>
    </recommendedName>
</protein>
<keyword evidence="3" id="KW-1185">Reference proteome</keyword>
<dbReference type="Gene3D" id="3.10.180.10">
    <property type="entry name" value="2,3-Dihydroxybiphenyl 1,2-Dioxygenase, domain 1"/>
    <property type="match status" value="2"/>
</dbReference>
<name>A0A3N1CZF8_9ACTN</name>
<evidence type="ECO:0000259" key="1">
    <source>
        <dbReference type="PROSITE" id="PS51819"/>
    </source>
</evidence>
<dbReference type="InterPro" id="IPR037523">
    <property type="entry name" value="VOC_core"/>
</dbReference>
<dbReference type="SUPFAM" id="SSF54593">
    <property type="entry name" value="Glyoxalase/Bleomycin resistance protein/Dihydroxybiphenyl dioxygenase"/>
    <property type="match status" value="1"/>
</dbReference>
<dbReference type="PANTHER" id="PTHR33993">
    <property type="entry name" value="GLYOXALASE-RELATED"/>
    <property type="match status" value="1"/>
</dbReference>
<dbReference type="Pfam" id="PF00903">
    <property type="entry name" value="Glyoxalase"/>
    <property type="match status" value="2"/>
</dbReference>
<dbReference type="PANTHER" id="PTHR33993:SF14">
    <property type="entry name" value="GB|AAF24581.1"/>
    <property type="match status" value="1"/>
</dbReference>
<dbReference type="InterPro" id="IPR029068">
    <property type="entry name" value="Glyas_Bleomycin-R_OHBP_Dase"/>
</dbReference>
<dbReference type="EMBL" id="RJKE01000001">
    <property type="protein sequence ID" value="ROO86674.1"/>
    <property type="molecule type" value="Genomic_DNA"/>
</dbReference>
<feature type="domain" description="VOC" evidence="1">
    <location>
        <begin position="1"/>
        <end position="96"/>
    </location>
</feature>
<proteinExistence type="predicted"/>